<accession>A0ABY4K9I0</accession>
<keyword evidence="1" id="KW-0732">Signal</keyword>
<keyword evidence="2" id="KW-0456">Lyase</keyword>
<dbReference type="SUPFAM" id="SSF81853">
    <property type="entry name" value="Family 10 polysaccharide lyase"/>
    <property type="match status" value="1"/>
</dbReference>
<evidence type="ECO:0000313" key="2">
    <source>
        <dbReference type="EMBL" id="UPQ77448.1"/>
    </source>
</evidence>
<dbReference type="NCBIfam" id="TIGR02474">
    <property type="entry name" value="pec_lyase"/>
    <property type="match status" value="1"/>
</dbReference>
<feature type="chain" id="PRO_5047469037" evidence="1">
    <location>
        <begin position="20"/>
        <end position="340"/>
    </location>
</feature>
<evidence type="ECO:0000256" key="1">
    <source>
        <dbReference type="SAM" id="SignalP"/>
    </source>
</evidence>
<dbReference type="Proteomes" id="UP000830552">
    <property type="component" value="Chromosome"/>
</dbReference>
<feature type="signal peptide" evidence="1">
    <location>
        <begin position="1"/>
        <end position="19"/>
    </location>
</feature>
<dbReference type="EMBL" id="CP096203">
    <property type="protein sequence ID" value="UPQ77448.1"/>
    <property type="molecule type" value="Genomic_DNA"/>
</dbReference>
<proteinExistence type="predicted"/>
<dbReference type="GO" id="GO:0030570">
    <property type="term" value="F:pectate lyase activity"/>
    <property type="evidence" value="ECO:0007669"/>
    <property type="project" value="UniProtKB-EC"/>
</dbReference>
<sequence length="340" mass="38807">MKFNICTLALGLVSLNISAQVKKDTLAEKMMLYQLPVGGWGKQLEDKSVVDYSLPVDKNLLRKIKSTGDDHATIDNNATSREINALMKAYSETKNPDYLKAAEKGIRYLLTMQYENGGFPQYYPNKGLYRKQITFNDNAMINALTVLYNTAEGKNDFIAVDQKLKEQSKKAVKNGIECILKAQVLQNGKPTIWADQYNEITLQPDKARAFEPVSLATAESVGIVRFLMWQPVTPDIEKSVKSAVKWFTENDIEGYSYNVVKQNGKTVRVLAEDKNSVVWARFYDIHDNRPLFGDRDGSVKYNYNEVSEERRNGYSWFGDFAKKLIDKEYPKWLNSNKLSQ</sequence>
<dbReference type="InterPro" id="IPR012669">
    <property type="entry name" value="Pectate_lyase"/>
</dbReference>
<evidence type="ECO:0000313" key="3">
    <source>
        <dbReference type="Proteomes" id="UP000830552"/>
    </source>
</evidence>
<reference evidence="2" key="1">
    <citation type="submission" date="2022-04" db="EMBL/GenBank/DDBJ databases">
        <title>Evolutionary, genomic, and biogeographic characterization of Chryseobacterium nepalense represented by a plastic-degrading bacterium AC3.</title>
        <authorList>
            <person name="Yin Z."/>
            <person name="Liu X."/>
            <person name="Wang D."/>
            <person name="Xie Z."/>
        </authorList>
    </citation>
    <scope>NUCLEOTIDE SEQUENCE</scope>
    <source>
        <strain evidence="2">AC3</strain>
    </source>
</reference>
<name>A0ABY4K9I0_9FLAO</name>
<gene>
    <name evidence="2" type="primary">pelA</name>
    <name evidence="2" type="ORF">M0D58_07910</name>
</gene>
<protein>
    <submittedName>
        <fullName evidence="2">Pectate lyase</fullName>
        <ecNumber evidence="2">4.2.2.2</ecNumber>
    </submittedName>
</protein>
<dbReference type="Pfam" id="PF09492">
    <property type="entry name" value="Pec_lyase"/>
    <property type="match status" value="1"/>
</dbReference>
<dbReference type="EC" id="4.2.2.2" evidence="2"/>
<dbReference type="RefSeq" id="WP_248394778.1">
    <property type="nucleotide sequence ID" value="NZ_CP096203.1"/>
</dbReference>
<keyword evidence="3" id="KW-1185">Reference proteome</keyword>
<organism evidence="2 3">
    <name type="scientific">Chryseobacterium nepalense</name>
    <dbReference type="NCBI Taxonomy" id="1854498"/>
    <lineage>
        <taxon>Bacteria</taxon>
        <taxon>Pseudomonadati</taxon>
        <taxon>Bacteroidota</taxon>
        <taxon>Flavobacteriia</taxon>
        <taxon>Flavobacteriales</taxon>
        <taxon>Weeksellaceae</taxon>
        <taxon>Chryseobacterium group</taxon>
        <taxon>Chryseobacterium</taxon>
    </lineage>
</organism>
<dbReference type="Gene3D" id="1.50.10.20">
    <property type="match status" value="1"/>
</dbReference>